<dbReference type="Pfam" id="PF08617">
    <property type="entry name" value="CGI-121"/>
    <property type="match status" value="1"/>
</dbReference>
<dbReference type="OrthoDB" id="329139at2759"/>
<dbReference type="GO" id="GO:0000408">
    <property type="term" value="C:EKC/KEOPS complex"/>
    <property type="evidence" value="ECO:0007669"/>
    <property type="project" value="TreeGrafter"/>
</dbReference>
<evidence type="ECO:0000256" key="3">
    <source>
        <dbReference type="ARBA" id="ARBA00015316"/>
    </source>
</evidence>
<dbReference type="AlphaFoldDB" id="A0A0B1P4S9"/>
<evidence type="ECO:0000256" key="8">
    <source>
        <dbReference type="RuleBase" id="RU004398"/>
    </source>
</evidence>
<comment type="function">
    <text evidence="7">Component of the EKC/KEOPS complex that is required for the formation of a threonylcarbamoyl group on adenosine at position 37 (t(6)A37) in tRNAs that read codons beginning with adenine. The complex is probably involved in the transfer of the threonylcarbamoyl moiety of threonylcarbamoyl-AMP (TC-AMP) to the N6 group of A37. CGI121 acts as an allosteric effector that regulates the t(6)A activity of the complex. The EKC/KEOPS complex also promotes both telomere uncapping and telomere elongation. The complex is required for efficient recruitment of transcriptional coactivators. CGI121 is not required for tRNA modification.</text>
</comment>
<evidence type="ECO:0000256" key="1">
    <source>
        <dbReference type="ARBA" id="ARBA00004123"/>
    </source>
</evidence>
<reference evidence="9 10" key="1">
    <citation type="journal article" date="2014" name="BMC Genomics">
        <title>Adaptive genomic structural variation in the grape powdery mildew pathogen, Erysiphe necator.</title>
        <authorList>
            <person name="Jones L."/>
            <person name="Riaz S."/>
            <person name="Morales-Cruz A."/>
            <person name="Amrine K.C."/>
            <person name="McGuire B."/>
            <person name="Gubler W.D."/>
            <person name="Walker M.A."/>
            <person name="Cantu D."/>
        </authorList>
    </citation>
    <scope>NUCLEOTIDE SEQUENCE [LARGE SCALE GENOMIC DNA]</scope>
    <source>
        <strain evidence="10">c</strain>
    </source>
</reference>
<dbReference type="EMBL" id="JNVN01002182">
    <property type="protein sequence ID" value="KHJ32310.1"/>
    <property type="molecule type" value="Genomic_DNA"/>
</dbReference>
<dbReference type="PANTHER" id="PTHR15840">
    <property type="entry name" value="CGI-121 FAMILY MEMBER"/>
    <property type="match status" value="1"/>
</dbReference>
<comment type="caution">
    <text evidence="9">The sequence shown here is derived from an EMBL/GenBank/DDBJ whole genome shotgun (WGS) entry which is preliminary data.</text>
</comment>
<comment type="subcellular location">
    <subcellularLocation>
        <location evidence="1">Nucleus</location>
    </subcellularLocation>
</comment>
<dbReference type="Proteomes" id="UP000030854">
    <property type="component" value="Unassembled WGS sequence"/>
</dbReference>
<dbReference type="GO" id="GO:0005634">
    <property type="term" value="C:nucleus"/>
    <property type="evidence" value="ECO:0007669"/>
    <property type="project" value="UniProtKB-SubCell"/>
</dbReference>
<dbReference type="GO" id="GO:0005829">
    <property type="term" value="C:cytosol"/>
    <property type="evidence" value="ECO:0007669"/>
    <property type="project" value="TreeGrafter"/>
</dbReference>
<gene>
    <name evidence="9" type="ORF">EV44_g4895</name>
</gene>
<evidence type="ECO:0000256" key="5">
    <source>
        <dbReference type="ARBA" id="ARBA00022694"/>
    </source>
</evidence>
<keyword evidence="6 8" id="KW-0539">Nucleus</keyword>
<evidence type="ECO:0000313" key="10">
    <source>
        <dbReference type="Proteomes" id="UP000030854"/>
    </source>
</evidence>
<evidence type="ECO:0000313" key="9">
    <source>
        <dbReference type="EMBL" id="KHJ32310.1"/>
    </source>
</evidence>
<dbReference type="SUPFAM" id="SSF143870">
    <property type="entry name" value="PF0523-like"/>
    <property type="match status" value="1"/>
</dbReference>
<organism evidence="9 10">
    <name type="scientific">Uncinula necator</name>
    <name type="common">Grape powdery mildew</name>
    <dbReference type="NCBI Taxonomy" id="52586"/>
    <lineage>
        <taxon>Eukaryota</taxon>
        <taxon>Fungi</taxon>
        <taxon>Dikarya</taxon>
        <taxon>Ascomycota</taxon>
        <taxon>Pezizomycotina</taxon>
        <taxon>Leotiomycetes</taxon>
        <taxon>Erysiphales</taxon>
        <taxon>Erysiphaceae</taxon>
        <taxon>Erysiphe</taxon>
    </lineage>
</organism>
<dbReference type="HOGENOM" id="CLU_065847_1_0_1"/>
<evidence type="ECO:0000256" key="7">
    <source>
        <dbReference type="ARBA" id="ARBA00025043"/>
    </source>
</evidence>
<proteinExistence type="inferred from homology"/>
<evidence type="ECO:0000256" key="2">
    <source>
        <dbReference type="ARBA" id="ARBA00005546"/>
    </source>
</evidence>
<dbReference type="STRING" id="52586.A0A0B1P4S9"/>
<sequence>MVILHTITLEHTLPSHSVHVSLFCNIKNASFLLEQLRLGNVHYEYAFIDAQVILSSVHLFSACFRAISCQITNKLKTRNIHSEVVFSLSPRNNIATAFLNFGITAKTNDLIVVKISDLTQHDSIKDHLSNIIEGEAEDFSDIALANITNWRRVHKLYSVTEITKAEELEKKKNPKRAEISEIELLIIGTIALKGATN</sequence>
<dbReference type="OMA" id="IVCRMST"/>
<evidence type="ECO:0000256" key="6">
    <source>
        <dbReference type="ARBA" id="ARBA00023242"/>
    </source>
</evidence>
<accession>A0A0B1P4S9</accession>
<keyword evidence="5" id="KW-0819">tRNA processing</keyword>
<evidence type="ECO:0000256" key="4">
    <source>
        <dbReference type="ARBA" id="ARBA00016009"/>
    </source>
</evidence>
<name>A0A0B1P4S9_UNCNE</name>
<dbReference type="GO" id="GO:0002949">
    <property type="term" value="P:tRNA threonylcarbamoyladenosine modification"/>
    <property type="evidence" value="ECO:0007669"/>
    <property type="project" value="TreeGrafter"/>
</dbReference>
<dbReference type="InterPro" id="IPR013926">
    <property type="entry name" value="CGI121/TPRKB"/>
</dbReference>
<comment type="similarity">
    <text evidence="2 8">Belongs to the CGI121/TPRKB family.</text>
</comment>
<keyword evidence="10" id="KW-1185">Reference proteome</keyword>
<dbReference type="PANTHER" id="PTHR15840:SF10">
    <property type="entry name" value="EKC_KEOPS COMPLEX SUBUNIT TPRKB"/>
    <property type="match status" value="1"/>
</dbReference>
<dbReference type="InterPro" id="IPR036504">
    <property type="entry name" value="CGI121/TPRKB_sf"/>
</dbReference>
<protein>
    <recommendedName>
        <fullName evidence="4">EKC/KEOPS complex subunit CGI121</fullName>
    </recommendedName>
    <alternativeName>
        <fullName evidence="3">EKC/KEOPS complex subunit cgi121</fullName>
    </alternativeName>
</protein>
<dbReference type="Gene3D" id="3.30.2380.10">
    <property type="entry name" value="CGI121/TPRKB"/>
    <property type="match status" value="1"/>
</dbReference>